<evidence type="ECO:0000259" key="6">
    <source>
        <dbReference type="PROSITE" id="PS50949"/>
    </source>
</evidence>
<dbReference type="Gene3D" id="1.10.10.10">
    <property type="entry name" value="Winged helix-like DNA-binding domain superfamily/Winged helix DNA-binding domain"/>
    <property type="match status" value="1"/>
</dbReference>
<evidence type="ECO:0000259" key="7">
    <source>
        <dbReference type="PROSITE" id="PS50977"/>
    </source>
</evidence>
<dbReference type="STRING" id="448385.sce0980"/>
<keyword evidence="3" id="KW-0804">Transcription</keyword>
<dbReference type="Pfam" id="PF00392">
    <property type="entry name" value="GntR"/>
    <property type="match status" value="1"/>
</dbReference>
<organism evidence="8 9">
    <name type="scientific">Sorangium cellulosum (strain So ce56)</name>
    <name type="common">Polyangium cellulosum (strain So ce56)</name>
    <dbReference type="NCBI Taxonomy" id="448385"/>
    <lineage>
        <taxon>Bacteria</taxon>
        <taxon>Pseudomonadati</taxon>
        <taxon>Myxococcota</taxon>
        <taxon>Polyangia</taxon>
        <taxon>Polyangiales</taxon>
        <taxon>Polyangiaceae</taxon>
        <taxon>Sorangium</taxon>
    </lineage>
</organism>
<dbReference type="EMBL" id="AM746676">
    <property type="protein sequence ID" value="CAN91137.1"/>
    <property type="molecule type" value="Genomic_DNA"/>
</dbReference>
<dbReference type="GO" id="GO:0003677">
    <property type="term" value="F:DNA binding"/>
    <property type="evidence" value="ECO:0007669"/>
    <property type="project" value="UniProtKB-UniRule"/>
</dbReference>
<evidence type="ECO:0000256" key="2">
    <source>
        <dbReference type="ARBA" id="ARBA00023125"/>
    </source>
</evidence>
<dbReference type="SUPFAM" id="SSF48498">
    <property type="entry name" value="Tetracyclin repressor-like, C-terminal domain"/>
    <property type="match status" value="1"/>
</dbReference>
<dbReference type="RefSeq" id="WP_012233614.1">
    <property type="nucleotide sequence ID" value="NC_010162.1"/>
</dbReference>
<dbReference type="InterPro" id="IPR036390">
    <property type="entry name" value="WH_DNA-bd_sf"/>
</dbReference>
<dbReference type="SUPFAM" id="SSF46785">
    <property type="entry name" value="Winged helix' DNA-binding domain"/>
    <property type="match status" value="1"/>
</dbReference>
<dbReference type="SMART" id="SM00345">
    <property type="entry name" value="HTH_GNTR"/>
    <property type="match status" value="1"/>
</dbReference>
<feature type="domain" description="HTH tetR-type" evidence="7">
    <location>
        <begin position="99"/>
        <end position="159"/>
    </location>
</feature>
<protein>
    <submittedName>
        <fullName evidence="8">Transcriptional regulator</fullName>
    </submittedName>
</protein>
<dbReference type="GO" id="GO:0003700">
    <property type="term" value="F:DNA-binding transcription factor activity"/>
    <property type="evidence" value="ECO:0007669"/>
    <property type="project" value="InterPro"/>
</dbReference>
<keyword evidence="9" id="KW-1185">Reference proteome</keyword>
<dbReference type="InterPro" id="IPR036388">
    <property type="entry name" value="WH-like_DNA-bd_sf"/>
</dbReference>
<evidence type="ECO:0000313" key="8">
    <source>
        <dbReference type="EMBL" id="CAN91137.1"/>
    </source>
</evidence>
<evidence type="ECO:0000313" key="9">
    <source>
        <dbReference type="Proteomes" id="UP000002139"/>
    </source>
</evidence>
<dbReference type="InterPro" id="IPR001647">
    <property type="entry name" value="HTH_TetR"/>
</dbReference>
<dbReference type="InterPro" id="IPR036271">
    <property type="entry name" value="Tet_transcr_reg_TetR-rel_C_sf"/>
</dbReference>
<feature type="domain" description="HTH gntR-type" evidence="6">
    <location>
        <begin position="18"/>
        <end position="86"/>
    </location>
</feature>
<evidence type="ECO:0000256" key="5">
    <source>
        <dbReference type="SAM" id="MobiDB-lite"/>
    </source>
</evidence>
<dbReference type="Pfam" id="PF00440">
    <property type="entry name" value="TetR_N"/>
    <property type="match status" value="1"/>
</dbReference>
<proteinExistence type="predicted"/>
<dbReference type="Gene3D" id="1.10.10.60">
    <property type="entry name" value="Homeodomain-like"/>
    <property type="match status" value="1"/>
</dbReference>
<dbReference type="PROSITE" id="PS50949">
    <property type="entry name" value="HTH_GNTR"/>
    <property type="match status" value="1"/>
</dbReference>
<sequence length="319" mass="34928">MPPVKRSAPTNRRKSADGPPYLQIANDLRARIASGRLRAGDRIPSTRQIVRSFGVALATATKALSTLRHEGLIRSVPRSGHVVAEGDRAACEPSERGGALTRERIVKAAIRLADDEGLDALSMRGVAAKLGVPTMSLYRYVEGKDALVLLMIDAVFGEHPLPRSPPRDLREALIRAARAQWALYRRHGWLAHVLPLARPVALRNVIAHAEWILRAMEAPGIDAATRLEAHMTLYSYVRGVAVNLESEREAEATTGMTEAQWNESQGAALLAIATSGPYPSFARLLDELSGGYDFNLDRVFEFGLQPMIDGLMKTLRPCE</sequence>
<dbReference type="PANTHER" id="PTHR44846">
    <property type="entry name" value="MANNOSYL-D-GLYCERATE TRANSPORT/METABOLISM SYSTEM REPRESSOR MNGR-RELATED"/>
    <property type="match status" value="1"/>
</dbReference>
<evidence type="ECO:0000256" key="1">
    <source>
        <dbReference type="ARBA" id="ARBA00023015"/>
    </source>
</evidence>
<dbReference type="InterPro" id="IPR050679">
    <property type="entry name" value="Bact_HTH_transcr_reg"/>
</dbReference>
<dbReference type="Proteomes" id="UP000002139">
    <property type="component" value="Chromosome"/>
</dbReference>
<dbReference type="AlphaFoldDB" id="A9EUW6"/>
<dbReference type="BioCyc" id="SCEL448385:SCE_RS05115-MONOMER"/>
<dbReference type="eggNOG" id="COG1725">
    <property type="taxonomic scope" value="Bacteria"/>
</dbReference>
<dbReference type="OrthoDB" id="2570341at2"/>
<dbReference type="KEGG" id="scl:sce0980"/>
<accession>A9EUW6</accession>
<dbReference type="CDD" id="cd07377">
    <property type="entry name" value="WHTH_GntR"/>
    <property type="match status" value="1"/>
</dbReference>
<dbReference type="InterPro" id="IPR000524">
    <property type="entry name" value="Tscrpt_reg_HTH_GntR"/>
</dbReference>
<feature type="DNA-binding region" description="H-T-H motif" evidence="4">
    <location>
        <begin position="122"/>
        <end position="141"/>
    </location>
</feature>
<dbReference type="PROSITE" id="PS50977">
    <property type="entry name" value="HTH_TETR_2"/>
    <property type="match status" value="1"/>
</dbReference>
<dbReference type="SUPFAM" id="SSF46689">
    <property type="entry name" value="Homeodomain-like"/>
    <property type="match status" value="1"/>
</dbReference>
<evidence type="ECO:0000256" key="4">
    <source>
        <dbReference type="PROSITE-ProRule" id="PRU00335"/>
    </source>
</evidence>
<reference evidence="8 9" key="1">
    <citation type="journal article" date="2007" name="Nat. Biotechnol.">
        <title>Complete genome sequence of the myxobacterium Sorangium cellulosum.</title>
        <authorList>
            <person name="Schneiker S."/>
            <person name="Perlova O."/>
            <person name="Kaiser O."/>
            <person name="Gerth K."/>
            <person name="Alici A."/>
            <person name="Altmeyer M.O."/>
            <person name="Bartels D."/>
            <person name="Bekel T."/>
            <person name="Beyer S."/>
            <person name="Bode E."/>
            <person name="Bode H.B."/>
            <person name="Bolten C.J."/>
            <person name="Choudhuri J.V."/>
            <person name="Doss S."/>
            <person name="Elnakady Y.A."/>
            <person name="Frank B."/>
            <person name="Gaigalat L."/>
            <person name="Goesmann A."/>
            <person name="Groeger C."/>
            <person name="Gross F."/>
            <person name="Jelsbak L."/>
            <person name="Jelsbak L."/>
            <person name="Kalinowski J."/>
            <person name="Kegler C."/>
            <person name="Knauber T."/>
            <person name="Konietzny S."/>
            <person name="Kopp M."/>
            <person name="Krause L."/>
            <person name="Krug D."/>
            <person name="Linke B."/>
            <person name="Mahmud T."/>
            <person name="Martinez-Arias R."/>
            <person name="McHardy A.C."/>
            <person name="Merai M."/>
            <person name="Meyer F."/>
            <person name="Mormann S."/>
            <person name="Munoz-Dorado J."/>
            <person name="Perez J."/>
            <person name="Pradella S."/>
            <person name="Rachid S."/>
            <person name="Raddatz G."/>
            <person name="Rosenau F."/>
            <person name="Rueckert C."/>
            <person name="Sasse F."/>
            <person name="Scharfe M."/>
            <person name="Schuster S.C."/>
            <person name="Suen G."/>
            <person name="Treuner-Lange A."/>
            <person name="Velicer G.J."/>
            <person name="Vorholter F.-J."/>
            <person name="Weissman K.J."/>
            <person name="Welch R.D."/>
            <person name="Wenzel S.C."/>
            <person name="Whitworth D.E."/>
            <person name="Wilhelm S."/>
            <person name="Wittmann C."/>
            <person name="Bloecker H."/>
            <person name="Puehler A."/>
            <person name="Mueller R."/>
        </authorList>
    </citation>
    <scope>NUCLEOTIDE SEQUENCE [LARGE SCALE GENOMIC DNA]</scope>
    <source>
        <strain evidence="9">So ce56</strain>
    </source>
</reference>
<dbReference type="GO" id="GO:0045892">
    <property type="term" value="P:negative regulation of DNA-templated transcription"/>
    <property type="evidence" value="ECO:0007669"/>
    <property type="project" value="InterPro"/>
</dbReference>
<dbReference type="InterPro" id="IPR004111">
    <property type="entry name" value="Repressor_TetR_C"/>
</dbReference>
<dbReference type="Pfam" id="PF02909">
    <property type="entry name" value="TetR_C_1"/>
    <property type="match status" value="1"/>
</dbReference>
<gene>
    <name evidence="8" type="ordered locus">sce0980</name>
</gene>
<evidence type="ECO:0000256" key="3">
    <source>
        <dbReference type="ARBA" id="ARBA00023163"/>
    </source>
</evidence>
<dbReference type="InterPro" id="IPR009057">
    <property type="entry name" value="Homeodomain-like_sf"/>
</dbReference>
<keyword evidence="2 4" id="KW-0238">DNA-binding</keyword>
<dbReference type="HOGENOM" id="CLU_069543_0_0_7"/>
<feature type="region of interest" description="Disordered" evidence="5">
    <location>
        <begin position="1"/>
        <end position="20"/>
    </location>
</feature>
<name>A9EUW6_SORC5</name>
<dbReference type="PANTHER" id="PTHR44846:SF17">
    <property type="entry name" value="GNTR-FAMILY TRANSCRIPTIONAL REGULATOR"/>
    <property type="match status" value="1"/>
</dbReference>
<keyword evidence="1" id="KW-0805">Transcription regulation</keyword>
<dbReference type="Gene3D" id="1.10.357.10">
    <property type="entry name" value="Tetracycline Repressor, domain 2"/>
    <property type="match status" value="1"/>
</dbReference>